<accession>A0AA46X2X6</accession>
<dbReference type="Proteomes" id="UP001162740">
    <property type="component" value="Plasmid pGD02.2.2"/>
</dbReference>
<evidence type="ECO:0000313" key="3">
    <source>
        <dbReference type="Proteomes" id="UP001162740"/>
    </source>
</evidence>
<keyword evidence="2" id="KW-0614">Plasmid</keyword>
<geneLocation type="plasmid" evidence="2 3">
    <name>pGD02.2.2</name>
</geneLocation>
<dbReference type="AlphaFoldDB" id="A0AA46X2X6"/>
<gene>
    <name evidence="2" type="ORF">KUM34_028980</name>
</gene>
<dbReference type="EMBL" id="CP083976">
    <property type="protein sequence ID" value="UZF48415.1"/>
    <property type="molecule type" value="Genomic_DNA"/>
</dbReference>
<protein>
    <submittedName>
        <fullName evidence="2">Uncharacterized protein</fullName>
    </submittedName>
</protein>
<reference evidence="2 3" key="1">
    <citation type="journal article" date="2021" name="Front. Microbiol.">
        <title>Bacterial Transformation of Aromatic Monomers in Softwood Black Liquor.</title>
        <authorList>
            <person name="Navas L.E."/>
            <person name="Dexter G."/>
            <person name="Liu J."/>
            <person name="Levy-Booth D."/>
            <person name="Cho M."/>
            <person name="Jang S.K."/>
            <person name="Mansfield S.D."/>
            <person name="Renneckar S."/>
            <person name="Mohn W.W."/>
            <person name="Eltis L.D."/>
        </authorList>
    </citation>
    <scope>NUCLEOTIDE SEQUENCE [LARGE SCALE GENOMIC DNA]</scope>
    <source>
        <strain evidence="2 3">GD02</strain>
    </source>
</reference>
<name>A0AA46X2X6_RHORH</name>
<feature type="region of interest" description="Disordered" evidence="1">
    <location>
        <begin position="1"/>
        <end position="20"/>
    </location>
</feature>
<sequence length="577" mass="62847">MAGHRTHPQQRSIQSGMPTAAPLPGPELRIVLNDAAPPELREVGKAYWTLVGIDAETGEPRWEHQVSDLPYGTWSGSAHYVAAAAATVTLPDYVCAACAGDLILTSRQALADALAGKSVRCRTCQPRIDEHAARILDPRSLDTRAQRATKALEQRATQQAERDREDARRAVIAERYPVEPEDQDQLIASAPLLAKLGALAVLHAVGDKKGLIYPIDTDDQRIAPTATLGAELFRAAWHHGLLKIHPSSPTTAFLWNDDTTLSGSLYPGLAKFFMPGDGPVDTRLASFADRLRAGLDVTAMWSTERAELASLAQRLIAEEAGRYFAFKLREHRLPDLTETHEEALRTATKRGAGLFPLGHLYRMAWTSARDASSAYQRHTGMPKEKSITHGLNQFEGRIQAASEDPGALPEPFGEDKHAVALSAITRIVFHTLLGLDPMRAGPAEIADALTGSPESELLRQCDESIPDRTELMAWLRTSTDQWDGSEFRMILGVLDQWTPHLCAPGCAHAHIGSIAGECARIYDRIVSRVDETDAAILTAEATAIANVVHEGVRSGDAVLTAVVETLQARRAQRSDEL</sequence>
<dbReference type="RefSeq" id="WP_265572844.1">
    <property type="nucleotide sequence ID" value="NZ_CP083976.1"/>
</dbReference>
<evidence type="ECO:0000313" key="2">
    <source>
        <dbReference type="EMBL" id="UZF48415.1"/>
    </source>
</evidence>
<evidence type="ECO:0000256" key="1">
    <source>
        <dbReference type="SAM" id="MobiDB-lite"/>
    </source>
</evidence>
<proteinExistence type="predicted"/>
<organism evidence="2 3">
    <name type="scientific">Rhodococcus rhodochrous</name>
    <dbReference type="NCBI Taxonomy" id="1829"/>
    <lineage>
        <taxon>Bacteria</taxon>
        <taxon>Bacillati</taxon>
        <taxon>Actinomycetota</taxon>
        <taxon>Actinomycetes</taxon>
        <taxon>Mycobacteriales</taxon>
        <taxon>Nocardiaceae</taxon>
        <taxon>Rhodococcus</taxon>
    </lineage>
</organism>